<protein>
    <recommendedName>
        <fullName evidence="4">Cxxc_20_cxxc protein</fullName>
    </recommendedName>
</protein>
<comment type="caution">
    <text evidence="2">The sequence shown here is derived from an EMBL/GenBank/DDBJ whole genome shotgun (WGS) entry which is preliminary data.</text>
</comment>
<dbReference type="AlphaFoldDB" id="A0A4R6C4T5"/>
<evidence type="ECO:0000313" key="3">
    <source>
        <dbReference type="Proteomes" id="UP000294865"/>
    </source>
</evidence>
<dbReference type="EMBL" id="SDQG01000004">
    <property type="protein sequence ID" value="TDM16589.1"/>
    <property type="molecule type" value="Genomic_DNA"/>
</dbReference>
<evidence type="ECO:0008006" key="4">
    <source>
        <dbReference type="Google" id="ProtNLM"/>
    </source>
</evidence>
<sequence>MDLNRCKKCNYPYQYEDLFKASWQLIAPVKAPCPKCGHIHYLSQKQIAKIYAYIFVVNLLIMCTVNLFHLHSYVLLTIYMLSLIALLICLPLLNKITEYPDSSFRRQKIRNGS</sequence>
<proteinExistence type="predicted"/>
<reference evidence="2 3" key="1">
    <citation type="submission" date="2019-01" db="EMBL/GenBank/DDBJ databases">
        <title>Draft genome sequences of Macrococcus caseolyticus, Macrococcus canis, Macrococcus bohemicus and Macrococcus goetzii.</title>
        <authorList>
            <person name="Mazhar S."/>
            <person name="Altermann E."/>
            <person name="Hill C."/>
            <person name="Mcauliffe O."/>
        </authorList>
    </citation>
    <scope>NUCLEOTIDE SEQUENCE [LARGE SCALE GENOMIC DNA]</scope>
    <source>
        <strain evidence="2 3">DPC7162</strain>
    </source>
</reference>
<gene>
    <name evidence="2" type="ORF">ETI04_07785</name>
</gene>
<keyword evidence="1" id="KW-0812">Transmembrane</keyword>
<organism evidence="2 3">
    <name type="scientific">Macrococcoides canis</name>
    <dbReference type="NCBI Taxonomy" id="1855823"/>
    <lineage>
        <taxon>Bacteria</taxon>
        <taxon>Bacillati</taxon>
        <taxon>Bacillota</taxon>
        <taxon>Bacilli</taxon>
        <taxon>Bacillales</taxon>
        <taxon>Staphylococcaceae</taxon>
        <taxon>Macrococcoides</taxon>
    </lineage>
</organism>
<feature type="transmembrane region" description="Helical" evidence="1">
    <location>
        <begin position="74"/>
        <end position="93"/>
    </location>
</feature>
<name>A0A4R6C4T5_9STAP</name>
<accession>A0A4R6C4T5</accession>
<keyword evidence="1" id="KW-1133">Transmembrane helix</keyword>
<feature type="transmembrane region" description="Helical" evidence="1">
    <location>
        <begin position="50"/>
        <end position="68"/>
    </location>
</feature>
<dbReference type="Proteomes" id="UP000294865">
    <property type="component" value="Unassembled WGS sequence"/>
</dbReference>
<dbReference type="NCBIfam" id="TIGR04104">
    <property type="entry name" value="cxxc_20_cxxc"/>
    <property type="match status" value="1"/>
</dbReference>
<evidence type="ECO:0000313" key="2">
    <source>
        <dbReference type="EMBL" id="TDM16589.1"/>
    </source>
</evidence>
<evidence type="ECO:0000256" key="1">
    <source>
        <dbReference type="SAM" id="Phobius"/>
    </source>
</evidence>
<dbReference type="InterPro" id="IPR026369">
    <property type="entry name" value="CxxC_20_CxxC"/>
</dbReference>
<keyword evidence="1" id="KW-0472">Membrane</keyword>